<organism evidence="1 2">
    <name type="scientific">Arabidopsis thaliana</name>
    <name type="common">Mouse-ear cress</name>
    <dbReference type="NCBI Taxonomy" id="3702"/>
    <lineage>
        <taxon>Eukaryota</taxon>
        <taxon>Viridiplantae</taxon>
        <taxon>Streptophyta</taxon>
        <taxon>Embryophyta</taxon>
        <taxon>Tracheophyta</taxon>
        <taxon>Spermatophyta</taxon>
        <taxon>Magnoliopsida</taxon>
        <taxon>eudicotyledons</taxon>
        <taxon>Gunneridae</taxon>
        <taxon>Pentapetalae</taxon>
        <taxon>rosids</taxon>
        <taxon>malvids</taxon>
        <taxon>Brassicales</taxon>
        <taxon>Brassicaceae</taxon>
        <taxon>Camelineae</taxon>
        <taxon>Arabidopsis</taxon>
    </lineage>
</organism>
<dbReference type="Proteomes" id="UP000516314">
    <property type="component" value="Chromosome 5"/>
</dbReference>
<protein>
    <submittedName>
        <fullName evidence="1">(thale cress) hypothetical protein</fullName>
    </submittedName>
</protein>
<proteinExistence type="predicted"/>
<evidence type="ECO:0000313" key="1">
    <source>
        <dbReference type="EMBL" id="CAD5332639.1"/>
    </source>
</evidence>
<accession>A0A7G2FA02</accession>
<gene>
    <name evidence="1" type="ORF">AT9943_LOCUS20036</name>
</gene>
<evidence type="ECO:0000313" key="2">
    <source>
        <dbReference type="Proteomes" id="UP000516314"/>
    </source>
</evidence>
<reference evidence="1 2" key="1">
    <citation type="submission" date="2020-09" db="EMBL/GenBank/DDBJ databases">
        <authorList>
            <person name="Ashkenazy H."/>
        </authorList>
    </citation>
    <scope>NUCLEOTIDE SEQUENCE [LARGE SCALE GENOMIC DNA]</scope>
    <source>
        <strain evidence="2">cv. Cdm-0</strain>
    </source>
</reference>
<dbReference type="AlphaFoldDB" id="A0A7G2FA02"/>
<sequence>MTRRPRTLSFFLFSAHLPKNPNAFCPEIFKFIFGPPARHAPSLIGRTSGYFAAECVLLSFPSHENRLLCVKLVVVVSSSPLSSDLCTLLIFVVDDLVPSVNYCRLLFLASLGLGQILTSHFWKKTLNWAWPILGTSRFRKGSLRLLGCTHIILVCLNIVQRSSSAFIILGYICLSLCQHFAFSRFISRRFTEYFSGFPLLTPDTSPVGPFHSRFSTTFFDLDLAHRQRSLFTEYFSDVSMSASKANPRCFQPRTTFDGLNFVLMSLVTLVSKRLMVSYQAYFS</sequence>
<dbReference type="EMBL" id="LR881470">
    <property type="protein sequence ID" value="CAD5332639.1"/>
    <property type="molecule type" value="Genomic_DNA"/>
</dbReference>
<name>A0A7G2FA02_ARATH</name>